<dbReference type="GO" id="GO:0004016">
    <property type="term" value="F:adenylate cyclase activity"/>
    <property type="evidence" value="ECO:0007669"/>
    <property type="project" value="UniProtKB-UniRule"/>
</dbReference>
<evidence type="ECO:0000313" key="14">
    <source>
        <dbReference type="Proteomes" id="UP000294613"/>
    </source>
</evidence>
<keyword evidence="7 10" id="KW-0067">ATP-binding</keyword>
<dbReference type="HAMAP" id="MF_01499">
    <property type="entry name" value="DacA"/>
    <property type="match status" value="1"/>
</dbReference>
<feature type="transmembrane region" description="Helical" evidence="10">
    <location>
        <begin position="74"/>
        <end position="92"/>
    </location>
</feature>
<dbReference type="Gene3D" id="3.40.1700.10">
    <property type="entry name" value="DNA integrity scanning protein, DisA, N-terminal domain"/>
    <property type="match status" value="1"/>
</dbReference>
<keyword evidence="4 10" id="KW-0812">Transmembrane</keyword>
<dbReference type="Pfam" id="PF19293">
    <property type="entry name" value="CdaA_N"/>
    <property type="match status" value="1"/>
</dbReference>
<comment type="caution">
    <text evidence="13">The sequence shown here is derived from an EMBL/GenBank/DDBJ whole genome shotgun (WGS) entry which is preliminary data.</text>
</comment>
<keyword evidence="2 10" id="KW-1003">Cell membrane</keyword>
<evidence type="ECO:0000256" key="3">
    <source>
        <dbReference type="ARBA" id="ARBA00022679"/>
    </source>
</evidence>
<dbReference type="InterPro" id="IPR036888">
    <property type="entry name" value="DNA_integrity_DisA_N_sf"/>
</dbReference>
<dbReference type="InterPro" id="IPR003390">
    <property type="entry name" value="DNA_integrity_scan_DisA_N"/>
</dbReference>
<reference evidence="13 14" key="2">
    <citation type="submission" date="2019-03" db="EMBL/GenBank/DDBJ databases">
        <title>Genomic Encyclopedia of Type Strains, Phase IV (KMG-IV): sequencing the most valuable type-strain genomes for metagenomic binning, comparative biology and taxonomic classification.</title>
        <authorList>
            <person name="Goeker M."/>
        </authorList>
    </citation>
    <scope>NUCLEOTIDE SEQUENCE [LARGE SCALE GENOMIC DNA]</scope>
    <source>
        <strain evidence="13 14">DSM 103426</strain>
    </source>
</reference>
<keyword evidence="9 10" id="KW-0472">Membrane</keyword>
<dbReference type="EMBL" id="SLZV01000007">
    <property type="protein sequence ID" value="TCS68685.1"/>
    <property type="molecule type" value="Genomic_DNA"/>
</dbReference>
<evidence type="ECO:0000256" key="7">
    <source>
        <dbReference type="ARBA" id="ARBA00022840"/>
    </source>
</evidence>
<dbReference type="EMBL" id="BHEO01000008">
    <property type="protein sequence ID" value="GBU05090.1"/>
    <property type="molecule type" value="Genomic_DNA"/>
</dbReference>
<dbReference type="PANTHER" id="PTHR34185">
    <property type="entry name" value="DIADENYLATE CYCLASE"/>
    <property type="match status" value="1"/>
</dbReference>
<dbReference type="FunFam" id="3.40.1700.10:FF:000002">
    <property type="entry name" value="Diadenylate cyclase"/>
    <property type="match status" value="1"/>
</dbReference>
<evidence type="ECO:0000256" key="4">
    <source>
        <dbReference type="ARBA" id="ARBA00022692"/>
    </source>
</evidence>
<comment type="similarity">
    <text evidence="10">Belongs to the adenylate cyclase family. DacA/CdaA subfamily.</text>
</comment>
<dbReference type="InterPro" id="IPR014046">
    <property type="entry name" value="C-di-AMP_synthase"/>
</dbReference>
<evidence type="ECO:0000256" key="5">
    <source>
        <dbReference type="ARBA" id="ARBA00022695"/>
    </source>
</evidence>
<keyword evidence="8 10" id="KW-1133">Transmembrane helix</keyword>
<dbReference type="GO" id="GO:0106408">
    <property type="term" value="F:diadenylate cyclase activity"/>
    <property type="evidence" value="ECO:0007669"/>
    <property type="project" value="UniProtKB-EC"/>
</dbReference>
<dbReference type="InterPro" id="IPR034701">
    <property type="entry name" value="CdaA"/>
</dbReference>
<dbReference type="PROSITE" id="PS51794">
    <property type="entry name" value="DAC"/>
    <property type="match status" value="1"/>
</dbReference>
<keyword evidence="6 10" id="KW-0547">Nucleotide-binding</keyword>
<evidence type="ECO:0000256" key="9">
    <source>
        <dbReference type="ARBA" id="ARBA00023136"/>
    </source>
</evidence>
<dbReference type="SUPFAM" id="SSF143597">
    <property type="entry name" value="YojJ-like"/>
    <property type="match status" value="1"/>
</dbReference>
<protein>
    <recommendedName>
        <fullName evidence="10">Diadenylate cyclase</fullName>
        <shortName evidence="10">DAC</shortName>
        <ecNumber evidence="10">2.7.7.85</ecNumber>
    </recommendedName>
    <alternativeName>
        <fullName evidence="10">Cyclic-di-AMP synthase</fullName>
        <shortName evidence="10">c-di-AMP synthase</shortName>
    </alternativeName>
</protein>
<evidence type="ECO:0000313" key="12">
    <source>
        <dbReference type="EMBL" id="GBU05090.1"/>
    </source>
</evidence>
<keyword evidence="5 10" id="KW-0548">Nucleotidyltransferase</keyword>
<comment type="function">
    <text evidence="10">Catalyzes the condensation of 2 ATP molecules into cyclic di-AMP (c-di-AMP), a second messenger used to regulate differing processes in different bacteria.</text>
</comment>
<comment type="caution">
    <text evidence="10">Lacks conserved residue(s) required for the propagation of feature annotation.</text>
</comment>
<feature type="transmembrane region" description="Helical" evidence="10">
    <location>
        <begin position="50"/>
        <end position="68"/>
    </location>
</feature>
<name>A0A4R3JPL9_9FIRM</name>
<dbReference type="GO" id="GO:0006171">
    <property type="term" value="P:cAMP biosynthetic process"/>
    <property type="evidence" value="ECO:0007669"/>
    <property type="project" value="InterPro"/>
</dbReference>
<accession>A0A4R3JPL9</accession>
<sequence>MGAQFERFLEKYISAWYIPEIKVVDIIEIIIISVLVYEIMVWIKNTKAWMLLKGMLVLCAFILVAAIFEMNTILFLASHAIDVLAMAAVVVFQPELRRALEKLGEKNILSSVVPLDKKKESVRFSTETIDGIVRACFEMGKVKTGALIVVERAIKLTEYESTGIRLDCLVSSQVLINIFEHNTPLHDGAIIIRGDRIVSATCYLPLSDNMKLSKDLGTRHRAAVGMSEVSDALIIAVSEETGAVSIAMGGRLERNVRPERLTERLLDVQDRTVERKRLIPWKGRRKDERKTDK</sequence>
<gene>
    <name evidence="10" type="primary">dacA</name>
    <name evidence="13" type="ORF">EDD74_10776</name>
    <name evidence="12" type="ORF">FAEUMB_16310</name>
</gene>
<dbReference type="Proteomes" id="UP000294613">
    <property type="component" value="Unassembled WGS sequence"/>
</dbReference>
<dbReference type="Proteomes" id="UP000702954">
    <property type="component" value="Unassembled WGS sequence"/>
</dbReference>
<evidence type="ECO:0000256" key="2">
    <source>
        <dbReference type="ARBA" id="ARBA00022475"/>
    </source>
</evidence>
<proteinExistence type="inferred from homology"/>
<dbReference type="GO" id="GO:0005524">
    <property type="term" value="F:ATP binding"/>
    <property type="evidence" value="ECO:0007669"/>
    <property type="project" value="UniProtKB-UniRule"/>
</dbReference>
<feature type="domain" description="DAC" evidence="11">
    <location>
        <begin position="93"/>
        <end position="258"/>
    </location>
</feature>
<evidence type="ECO:0000313" key="15">
    <source>
        <dbReference type="Proteomes" id="UP000702954"/>
    </source>
</evidence>
<evidence type="ECO:0000313" key="13">
    <source>
        <dbReference type="EMBL" id="TCS68685.1"/>
    </source>
</evidence>
<dbReference type="RefSeq" id="WP_008976514.1">
    <property type="nucleotide sequence ID" value="NZ_BHEO01000008.1"/>
</dbReference>
<evidence type="ECO:0000256" key="10">
    <source>
        <dbReference type="HAMAP-Rule" id="MF_01499"/>
    </source>
</evidence>
<dbReference type="Pfam" id="PF02457">
    <property type="entry name" value="DAC"/>
    <property type="match status" value="1"/>
</dbReference>
<keyword evidence="15" id="KW-1185">Reference proteome</keyword>
<dbReference type="InterPro" id="IPR045585">
    <property type="entry name" value="CdaA_N"/>
</dbReference>
<dbReference type="PIRSF" id="PIRSF004793">
    <property type="entry name" value="UCP004793"/>
    <property type="match status" value="1"/>
</dbReference>
<evidence type="ECO:0000256" key="1">
    <source>
        <dbReference type="ARBA" id="ARBA00000877"/>
    </source>
</evidence>
<organism evidence="13 14">
    <name type="scientific">Faecalimonas umbilicata</name>
    <dbReference type="NCBI Taxonomy" id="1912855"/>
    <lineage>
        <taxon>Bacteria</taxon>
        <taxon>Bacillati</taxon>
        <taxon>Bacillota</taxon>
        <taxon>Clostridia</taxon>
        <taxon>Lachnospirales</taxon>
        <taxon>Lachnospiraceae</taxon>
        <taxon>Faecalimonas</taxon>
    </lineage>
</organism>
<dbReference type="NCBIfam" id="TIGR00159">
    <property type="entry name" value="diadenylate cyclase CdaA"/>
    <property type="match status" value="1"/>
</dbReference>
<dbReference type="EC" id="2.7.7.85" evidence="10"/>
<evidence type="ECO:0000256" key="6">
    <source>
        <dbReference type="ARBA" id="ARBA00022741"/>
    </source>
</evidence>
<feature type="transmembrane region" description="Helical" evidence="10">
    <location>
        <begin position="26"/>
        <end position="43"/>
    </location>
</feature>
<reference evidence="12 15" key="1">
    <citation type="journal article" date="2018" name="Int. J. Syst. Evol. Microbiol.">
        <title>Draft Genome Sequence of Faecalimonas umbilicata JCM 30896T, an Acetate-Producing Bacterium Isolated from Human Feces.</title>
        <authorList>
            <person name="Sakamoto M."/>
            <person name="Ikeyama N."/>
            <person name="Yuki M."/>
            <person name="Ohkuma M."/>
        </authorList>
    </citation>
    <scope>NUCLEOTIDE SEQUENCE [LARGE SCALE GENOMIC DNA]</scope>
    <source>
        <strain evidence="12 15">EGH7</strain>
    </source>
</reference>
<dbReference type="AlphaFoldDB" id="A0A4R3JPL9"/>
<comment type="catalytic activity">
    <reaction evidence="1 10">
        <text>2 ATP = 3',3'-c-di-AMP + 2 diphosphate</text>
        <dbReference type="Rhea" id="RHEA:35655"/>
        <dbReference type="ChEBI" id="CHEBI:30616"/>
        <dbReference type="ChEBI" id="CHEBI:33019"/>
        <dbReference type="ChEBI" id="CHEBI:71500"/>
        <dbReference type="EC" id="2.7.7.85"/>
    </reaction>
</comment>
<dbReference type="InterPro" id="IPR050338">
    <property type="entry name" value="DisA"/>
</dbReference>
<dbReference type="PANTHER" id="PTHR34185:SF1">
    <property type="entry name" value="DIADENYLATE CYCLASE"/>
    <property type="match status" value="1"/>
</dbReference>
<evidence type="ECO:0000256" key="8">
    <source>
        <dbReference type="ARBA" id="ARBA00022989"/>
    </source>
</evidence>
<evidence type="ECO:0000259" key="11">
    <source>
        <dbReference type="PROSITE" id="PS51794"/>
    </source>
</evidence>
<comment type="subunit">
    <text evidence="10">Probably a homodimer.</text>
</comment>
<keyword evidence="3 10" id="KW-0808">Transferase</keyword>